<protein>
    <recommendedName>
        <fullName evidence="4">SnoaL-like domain-containing protein</fullName>
    </recommendedName>
</protein>
<dbReference type="EMBL" id="LFZN01000104">
    <property type="protein sequence ID" value="KXS98867.1"/>
    <property type="molecule type" value="Genomic_DNA"/>
</dbReference>
<sequence length="211" mass="23594">MSSHSFIQGPEIAESPCKGDTNRDPLQTQLSDMSYATKPVFLHHGDWDDETRQHPALKFMEDYTKAFDNKFYNSEPYSKYMTDDHILIRSTGQTDQGGEASLAALKNEIYAPFADYHHEGIFEVAFETEQGWGMIGIATLWWNLAVPGDGPKQKDGKGKEWEGGTPAAFKFAYRKTGDGIKISETRIMADPSAAMVAMVKRGMVKPEQLFG</sequence>
<feature type="region of interest" description="Disordered" evidence="1">
    <location>
        <begin position="1"/>
        <end position="27"/>
    </location>
</feature>
<evidence type="ECO:0008006" key="4">
    <source>
        <dbReference type="Google" id="ProtNLM"/>
    </source>
</evidence>
<gene>
    <name evidence="2" type="ORF">AC578_10872</name>
</gene>
<name>A0A139H8X6_9PEZI</name>
<evidence type="ECO:0000256" key="1">
    <source>
        <dbReference type="SAM" id="MobiDB-lite"/>
    </source>
</evidence>
<dbReference type="AlphaFoldDB" id="A0A139H8X6"/>
<dbReference type="Proteomes" id="UP000070133">
    <property type="component" value="Unassembled WGS sequence"/>
</dbReference>
<accession>A0A139H8X6</accession>
<evidence type="ECO:0000313" key="2">
    <source>
        <dbReference type="EMBL" id="KXS98867.1"/>
    </source>
</evidence>
<comment type="caution">
    <text evidence="2">The sequence shown here is derived from an EMBL/GenBank/DDBJ whole genome shotgun (WGS) entry which is preliminary data.</text>
</comment>
<keyword evidence="3" id="KW-1185">Reference proteome</keyword>
<organism evidence="2 3">
    <name type="scientific">Pseudocercospora eumusae</name>
    <dbReference type="NCBI Taxonomy" id="321146"/>
    <lineage>
        <taxon>Eukaryota</taxon>
        <taxon>Fungi</taxon>
        <taxon>Dikarya</taxon>
        <taxon>Ascomycota</taxon>
        <taxon>Pezizomycotina</taxon>
        <taxon>Dothideomycetes</taxon>
        <taxon>Dothideomycetidae</taxon>
        <taxon>Mycosphaerellales</taxon>
        <taxon>Mycosphaerellaceae</taxon>
        <taxon>Pseudocercospora</taxon>
    </lineage>
</organism>
<evidence type="ECO:0000313" key="3">
    <source>
        <dbReference type="Proteomes" id="UP000070133"/>
    </source>
</evidence>
<reference evidence="2 3" key="1">
    <citation type="submission" date="2015-07" db="EMBL/GenBank/DDBJ databases">
        <title>Comparative genomics of the Sigatoka disease complex on banana suggests a link between parallel evolutionary changes in Pseudocercospora fijiensis and Pseudocercospora eumusae and increased virulence on the banana host.</title>
        <authorList>
            <person name="Chang T.-C."/>
            <person name="Salvucci A."/>
            <person name="Crous P.W."/>
            <person name="Stergiopoulos I."/>
        </authorList>
    </citation>
    <scope>NUCLEOTIDE SEQUENCE [LARGE SCALE GENOMIC DNA]</scope>
    <source>
        <strain evidence="2 3">CBS 114824</strain>
    </source>
</reference>
<proteinExistence type="predicted"/>